<dbReference type="AlphaFoldDB" id="A0A1E5SKK1"/>
<keyword evidence="5" id="KW-1185">Reference proteome</keyword>
<dbReference type="InterPro" id="IPR036779">
    <property type="entry name" value="LysM_dom_sf"/>
</dbReference>
<dbReference type="InterPro" id="IPR036908">
    <property type="entry name" value="RlpA-like_sf"/>
</dbReference>
<evidence type="ECO:0000313" key="4">
    <source>
        <dbReference type="EMBL" id="OEJ99664.1"/>
    </source>
</evidence>
<feature type="compositionally biased region" description="Polar residues" evidence="1">
    <location>
        <begin position="157"/>
        <end position="168"/>
    </location>
</feature>
<dbReference type="RefSeq" id="WP_069835126.1">
    <property type="nucleotide sequence ID" value="NZ_MDGQ01000005.1"/>
</dbReference>
<organism evidence="4 5">
    <name type="scientific">Roseivirga misakiensis</name>
    <dbReference type="NCBI Taxonomy" id="1563681"/>
    <lineage>
        <taxon>Bacteria</taxon>
        <taxon>Pseudomonadati</taxon>
        <taxon>Bacteroidota</taxon>
        <taxon>Cytophagia</taxon>
        <taxon>Cytophagales</taxon>
        <taxon>Roseivirgaceae</taxon>
        <taxon>Roseivirga</taxon>
    </lineage>
</organism>
<dbReference type="SMART" id="SM00257">
    <property type="entry name" value="LysM"/>
    <property type="match status" value="2"/>
</dbReference>
<feature type="signal peptide" evidence="2">
    <location>
        <begin position="1"/>
        <end position="20"/>
    </location>
</feature>
<dbReference type="STRING" id="1563681.BFP71_08830"/>
<dbReference type="Gene3D" id="2.40.40.10">
    <property type="entry name" value="RlpA-like domain"/>
    <property type="match status" value="1"/>
</dbReference>
<dbReference type="Pfam" id="PF01476">
    <property type="entry name" value="LysM"/>
    <property type="match status" value="2"/>
</dbReference>
<evidence type="ECO:0000259" key="3">
    <source>
        <dbReference type="PROSITE" id="PS51782"/>
    </source>
</evidence>
<feature type="chain" id="PRO_5009185096" description="LysM domain-containing protein" evidence="2">
    <location>
        <begin position="21"/>
        <end position="296"/>
    </location>
</feature>
<dbReference type="GO" id="GO:0008932">
    <property type="term" value="F:lytic endotransglycosylase activity"/>
    <property type="evidence" value="ECO:0007669"/>
    <property type="project" value="TreeGrafter"/>
</dbReference>
<comment type="caution">
    <text evidence="4">The sequence shown here is derived from an EMBL/GenBank/DDBJ whole genome shotgun (WGS) entry which is preliminary data.</text>
</comment>
<dbReference type="PROSITE" id="PS51782">
    <property type="entry name" value="LYSM"/>
    <property type="match status" value="2"/>
</dbReference>
<protein>
    <recommendedName>
        <fullName evidence="3">LysM domain-containing protein</fullName>
    </recommendedName>
</protein>
<reference evidence="4 5" key="1">
    <citation type="submission" date="2016-08" db="EMBL/GenBank/DDBJ databases">
        <title>Draft genome of Fabibacter sp. strain SK-8.</title>
        <authorList>
            <person name="Wong S.-K."/>
            <person name="Hamasaki K."/>
            <person name="Yoshizawa S."/>
        </authorList>
    </citation>
    <scope>NUCLEOTIDE SEQUENCE [LARGE SCALE GENOMIC DNA]</scope>
    <source>
        <strain evidence="4 5">SK-8</strain>
    </source>
</reference>
<proteinExistence type="predicted"/>
<dbReference type="Proteomes" id="UP000095552">
    <property type="component" value="Unassembled WGS sequence"/>
</dbReference>
<evidence type="ECO:0000313" key="5">
    <source>
        <dbReference type="Proteomes" id="UP000095552"/>
    </source>
</evidence>
<evidence type="ECO:0000256" key="1">
    <source>
        <dbReference type="SAM" id="MobiDB-lite"/>
    </source>
</evidence>
<dbReference type="EMBL" id="MDGQ01000005">
    <property type="protein sequence ID" value="OEJ99664.1"/>
    <property type="molecule type" value="Genomic_DNA"/>
</dbReference>
<dbReference type="PANTHER" id="PTHR33734:SF22">
    <property type="entry name" value="MEMBRANE-BOUND LYTIC MUREIN TRANSGLYCOSYLASE D"/>
    <property type="match status" value="1"/>
</dbReference>
<dbReference type="Gene3D" id="3.10.350.10">
    <property type="entry name" value="LysM domain"/>
    <property type="match status" value="2"/>
</dbReference>
<feature type="domain" description="LysM" evidence="3">
    <location>
        <begin position="36"/>
        <end position="79"/>
    </location>
</feature>
<evidence type="ECO:0000256" key="2">
    <source>
        <dbReference type="SAM" id="SignalP"/>
    </source>
</evidence>
<dbReference type="CDD" id="cd00118">
    <property type="entry name" value="LysM"/>
    <property type="match status" value="2"/>
</dbReference>
<dbReference type="PANTHER" id="PTHR33734">
    <property type="entry name" value="LYSM DOMAIN-CONTAINING GPI-ANCHORED PROTEIN 2"/>
    <property type="match status" value="1"/>
</dbReference>
<name>A0A1E5SKK1_9BACT</name>
<feature type="region of interest" description="Disordered" evidence="1">
    <location>
        <begin position="155"/>
        <end position="177"/>
    </location>
</feature>
<accession>A0A1E5SKK1</accession>
<dbReference type="OrthoDB" id="2149800at2"/>
<feature type="domain" description="LysM" evidence="3">
    <location>
        <begin position="100"/>
        <end position="143"/>
    </location>
</feature>
<sequence length="296" mass="32747">MRRIFGIIVLTITFSLTAFSQSDSLGIEKEGDKIYVIHKVKAKQTLISLARRYQTTITEIKTANDLSSNGLQVDQMLKIPFGGTLPTANVKPVQLETVEVEHEVAAGETLFAISKKYGVSITDLKTWNQLSSNALSLGQSLKVKVEKPVEKAKEAATNQKPKTVSTPTPVAKPNTPDIQIATDTTSVKETVEPDPVPEPVTYDGRNFESYELEGMAEVIDEEEPSTKYFALHKTARPGTVVKVKNLMNGLVVYVRVVGTIPDTTVNDDIIIKLNLKAYTQLKAIDKRFRVQISYHQ</sequence>
<gene>
    <name evidence="4" type="ORF">BFP71_08830</name>
</gene>
<dbReference type="InterPro" id="IPR018392">
    <property type="entry name" value="LysM"/>
</dbReference>
<keyword evidence="2" id="KW-0732">Signal</keyword>
<dbReference type="SUPFAM" id="SSF54106">
    <property type="entry name" value="LysM domain"/>
    <property type="match status" value="2"/>
</dbReference>